<evidence type="ECO:0000313" key="15">
    <source>
        <dbReference type="EnsemblMetazoa" id="AALFPA23_024818.P36997"/>
    </source>
</evidence>
<dbReference type="Proteomes" id="UP000069940">
    <property type="component" value="Unassembled WGS sequence"/>
</dbReference>
<evidence type="ECO:0000259" key="14">
    <source>
        <dbReference type="Pfam" id="PF02434"/>
    </source>
</evidence>
<feature type="domain" description="Fringe-like glycosyltransferase" evidence="14">
    <location>
        <begin position="512"/>
        <end position="672"/>
    </location>
</feature>
<dbReference type="EC" id="2.4.1.122" evidence="4"/>
<keyword evidence="8" id="KW-0547">Nucleotide-binding</keyword>
<name>A0ABM2A648_AEDAL</name>
<keyword evidence="7 13" id="KW-0812">Transmembrane</keyword>
<evidence type="ECO:0000256" key="9">
    <source>
        <dbReference type="ARBA" id="ARBA00022968"/>
    </source>
</evidence>
<dbReference type="InterPro" id="IPR003378">
    <property type="entry name" value="Fringe-like_glycosylTrfase"/>
</dbReference>
<comment type="pathway">
    <text evidence="2">Protein modification; protein glycosylation.</text>
</comment>
<proteinExistence type="inferred from homology"/>
<evidence type="ECO:0000256" key="13">
    <source>
        <dbReference type="SAM" id="Phobius"/>
    </source>
</evidence>
<keyword evidence="9" id="KW-0735">Signal-anchor</keyword>
<dbReference type="GeneID" id="115258588"/>
<evidence type="ECO:0000313" key="16">
    <source>
        <dbReference type="Proteomes" id="UP000069940"/>
    </source>
</evidence>
<sequence>MKIMELGGRSHGHPRTLVTLIFGTVLGFVFATLITSSTNRAPWLPEYYHSREAPAIVSDPHTGHELKGAEGPEQEVGYHASHEEVHAHENSSLAKQLYRDVRVLCWIMTNPSNHKAKALHVKRTWGSRCNKLLFMSSKADPLLDSVALPVKEGRNNLWAKTKEAFKYIYQHHLDDADWFIKADDDTYVVLENLRYMLYPYSPSFPIYFGCKFKPFVKQGYMSGGAGYVLSKAAVKRFVEEAIPNKNCRQDHDGAEDVEMGKCMELVKVLAGDSRDSLGRGRFFPFVPEHHLIPNHVDKDFWYWKYIYYKTDEGLDCCSDNAISFHYVSPNQMYVLDYLVYHLRPYGIVGHSQPLPNKLSLTDVVHSDDLSKTTERPQTDPKDPSQTDDERQVSKNLLLDYSIFVNSLKIVLGEEKHSLPRTVFVLTVGIMFGFVLFGLITYSSSRIPWLPWYHRPGQFPPILSDPLSWHDLEGVEGPEQEVGNHAAHEEVHALENSTLANKLYREVRILCWIMTNPSNHKAKALHVKRTWGKRCNKILFMSSTVDPLLNTIALPVKEGRDNLWAKTKEAFKYIYKHHLDDADWFYKADDDTYAVLENLRYLLYPYSPSYPIHFGCKFKMEVKQGYMSGGAGYVLSKEAVRRFIEEAIPNKNCRQDNGGSEDVEIGKCLELVNVEAGDSRDSLGRNRFFPMAPEHHLIPNNGEKQWYLDYAFYKTDDGMEYCSDNAISFHYVSPNQMYVLEYLIYHLRPYGIVPHPQSLPEKLHVGHVLPAKNFSSSTTTEVIQVNKNTTKSENKEATTTTIIPM</sequence>
<keyword evidence="6" id="KW-0808">Transferase</keyword>
<evidence type="ECO:0000256" key="5">
    <source>
        <dbReference type="ARBA" id="ARBA00022676"/>
    </source>
</evidence>
<accession>A0ABM2A648</accession>
<dbReference type="PANTHER" id="PTHR23033:SF14">
    <property type="entry name" value="GLYCOPROTEIN-N-ACETYLGALACTOSAMINE 3-BETA-GALACTOSYLTRANSFERASE 1-RELATED"/>
    <property type="match status" value="1"/>
</dbReference>
<organism evidence="15 16">
    <name type="scientific">Aedes albopictus</name>
    <name type="common">Asian tiger mosquito</name>
    <name type="synonym">Stegomyia albopicta</name>
    <dbReference type="NCBI Taxonomy" id="7160"/>
    <lineage>
        <taxon>Eukaryota</taxon>
        <taxon>Metazoa</taxon>
        <taxon>Ecdysozoa</taxon>
        <taxon>Arthropoda</taxon>
        <taxon>Hexapoda</taxon>
        <taxon>Insecta</taxon>
        <taxon>Pterygota</taxon>
        <taxon>Neoptera</taxon>
        <taxon>Endopterygota</taxon>
        <taxon>Diptera</taxon>
        <taxon>Nematocera</taxon>
        <taxon>Culicoidea</taxon>
        <taxon>Culicidae</taxon>
        <taxon>Culicinae</taxon>
        <taxon>Aedini</taxon>
        <taxon>Aedes</taxon>
        <taxon>Stegomyia</taxon>
    </lineage>
</organism>
<keyword evidence="16" id="KW-1185">Reference proteome</keyword>
<comment type="similarity">
    <text evidence="3">Belongs to the glycosyltransferase 31 family. Beta3-Gal-T subfamily.</text>
</comment>
<dbReference type="PANTHER" id="PTHR23033">
    <property type="entry name" value="BETA1,3-GALACTOSYLTRANSFERASE"/>
    <property type="match status" value="1"/>
</dbReference>
<dbReference type="RefSeq" id="XP_062704033.1">
    <property type="nucleotide sequence ID" value="XM_062848049.1"/>
</dbReference>
<dbReference type="EnsemblMetazoa" id="AALFPA23_024818.R36997">
    <property type="protein sequence ID" value="AALFPA23_024818.P36997"/>
    <property type="gene ID" value="AALFPA23_024818"/>
</dbReference>
<evidence type="ECO:0000256" key="6">
    <source>
        <dbReference type="ARBA" id="ARBA00022679"/>
    </source>
</evidence>
<feature type="domain" description="Fringe-like glycosyltransferase" evidence="14">
    <location>
        <begin position="107"/>
        <end position="265"/>
    </location>
</feature>
<evidence type="ECO:0000256" key="12">
    <source>
        <dbReference type="SAM" id="MobiDB-lite"/>
    </source>
</evidence>
<feature type="transmembrane region" description="Helical" evidence="13">
    <location>
        <begin position="422"/>
        <end position="441"/>
    </location>
</feature>
<feature type="region of interest" description="Disordered" evidence="12">
    <location>
        <begin position="368"/>
        <end position="390"/>
    </location>
</feature>
<evidence type="ECO:0000256" key="3">
    <source>
        <dbReference type="ARBA" id="ARBA00006462"/>
    </source>
</evidence>
<reference evidence="15" key="2">
    <citation type="submission" date="2025-05" db="UniProtKB">
        <authorList>
            <consortium name="EnsemblMetazoa"/>
        </authorList>
    </citation>
    <scope>IDENTIFICATION</scope>
    <source>
        <strain evidence="15">Foshan</strain>
    </source>
</reference>
<keyword evidence="10 13" id="KW-1133">Transmembrane helix</keyword>
<reference evidence="16" key="1">
    <citation type="journal article" date="2015" name="Proc. Natl. Acad. Sci. U.S.A.">
        <title>Genome sequence of the Asian Tiger mosquito, Aedes albopictus, reveals insights into its biology, genetics, and evolution.</title>
        <authorList>
            <person name="Chen X.G."/>
            <person name="Jiang X."/>
            <person name="Gu J."/>
            <person name="Xu M."/>
            <person name="Wu Y."/>
            <person name="Deng Y."/>
            <person name="Zhang C."/>
            <person name="Bonizzoni M."/>
            <person name="Dermauw W."/>
            <person name="Vontas J."/>
            <person name="Armbruster P."/>
            <person name="Huang X."/>
            <person name="Yang Y."/>
            <person name="Zhang H."/>
            <person name="He W."/>
            <person name="Peng H."/>
            <person name="Liu Y."/>
            <person name="Wu K."/>
            <person name="Chen J."/>
            <person name="Lirakis M."/>
            <person name="Topalis P."/>
            <person name="Van Leeuwen T."/>
            <person name="Hall A.B."/>
            <person name="Jiang X."/>
            <person name="Thorpe C."/>
            <person name="Mueller R.L."/>
            <person name="Sun C."/>
            <person name="Waterhouse R.M."/>
            <person name="Yan G."/>
            <person name="Tu Z.J."/>
            <person name="Fang X."/>
            <person name="James A.A."/>
        </authorList>
    </citation>
    <scope>NUCLEOTIDE SEQUENCE [LARGE SCALE GENOMIC DNA]</scope>
    <source>
        <strain evidence="16">Foshan</strain>
    </source>
</reference>
<evidence type="ECO:0000256" key="4">
    <source>
        <dbReference type="ARBA" id="ARBA00012557"/>
    </source>
</evidence>
<protein>
    <recommendedName>
        <fullName evidence="4">N-acetylgalactosaminide beta-1,3-galactosyltransferase</fullName>
        <ecNumber evidence="4">2.4.1.122</ecNumber>
    </recommendedName>
</protein>
<dbReference type="InterPro" id="IPR026050">
    <property type="entry name" value="C1GALT1/C1GALT1_chp1"/>
</dbReference>
<evidence type="ECO:0000256" key="11">
    <source>
        <dbReference type="ARBA" id="ARBA00023136"/>
    </source>
</evidence>
<evidence type="ECO:0000256" key="2">
    <source>
        <dbReference type="ARBA" id="ARBA00004922"/>
    </source>
</evidence>
<comment type="subcellular location">
    <subcellularLocation>
        <location evidence="1">Membrane</location>
        <topology evidence="1">Single-pass type II membrane protein</topology>
    </subcellularLocation>
</comment>
<evidence type="ECO:0000256" key="10">
    <source>
        <dbReference type="ARBA" id="ARBA00022989"/>
    </source>
</evidence>
<keyword evidence="5" id="KW-0328">Glycosyltransferase</keyword>
<dbReference type="Pfam" id="PF02434">
    <property type="entry name" value="Fringe"/>
    <property type="match status" value="2"/>
</dbReference>
<keyword evidence="11 13" id="KW-0472">Membrane</keyword>
<evidence type="ECO:0000256" key="1">
    <source>
        <dbReference type="ARBA" id="ARBA00004606"/>
    </source>
</evidence>
<dbReference type="Gene3D" id="3.90.550.50">
    <property type="match status" value="2"/>
</dbReference>
<evidence type="ECO:0000256" key="7">
    <source>
        <dbReference type="ARBA" id="ARBA00022692"/>
    </source>
</evidence>
<evidence type="ECO:0000256" key="8">
    <source>
        <dbReference type="ARBA" id="ARBA00022741"/>
    </source>
</evidence>